<protein>
    <submittedName>
        <fullName evidence="1">Uncharacterized protein</fullName>
    </submittedName>
</protein>
<dbReference type="STRING" id="81972.D7MLL8"/>
<dbReference type="Gramene" id="scaffold_801123.1">
    <property type="protein sequence ID" value="scaffold_801123.1"/>
    <property type="gene ID" value="scaffold_801123.1"/>
</dbReference>
<dbReference type="GO" id="GO:0009737">
    <property type="term" value="P:response to abscisic acid"/>
    <property type="evidence" value="ECO:0007669"/>
    <property type="project" value="EnsemblPlants"/>
</dbReference>
<dbReference type="PANTHER" id="PTHR31110:SF3">
    <property type="entry name" value="PORTAL PROTEIN"/>
    <property type="match status" value="1"/>
</dbReference>
<accession>D7MLL8</accession>
<dbReference type="eggNOG" id="ENOG502QQNC">
    <property type="taxonomic scope" value="Eukaryota"/>
</dbReference>
<proteinExistence type="predicted"/>
<dbReference type="HOGENOM" id="CLU_003939_1_0_1"/>
<reference evidence="2" key="1">
    <citation type="journal article" date="2011" name="Nat. Genet.">
        <title>The Arabidopsis lyrata genome sequence and the basis of rapid genome size change.</title>
        <authorList>
            <person name="Hu T.T."/>
            <person name="Pattyn P."/>
            <person name="Bakker E.G."/>
            <person name="Cao J."/>
            <person name="Cheng J.-F."/>
            <person name="Clark R.M."/>
            <person name="Fahlgren N."/>
            <person name="Fawcett J.A."/>
            <person name="Grimwood J."/>
            <person name="Gundlach H."/>
            <person name="Haberer G."/>
            <person name="Hollister J.D."/>
            <person name="Ossowski S."/>
            <person name="Ottilar R.P."/>
            <person name="Salamov A.A."/>
            <person name="Schneeberger K."/>
            <person name="Spannagl M."/>
            <person name="Wang X."/>
            <person name="Yang L."/>
            <person name="Nasrallah M.E."/>
            <person name="Bergelson J."/>
            <person name="Carrington J.C."/>
            <person name="Gaut B.S."/>
            <person name="Schmutz J."/>
            <person name="Mayer K.F.X."/>
            <person name="Van de Peer Y."/>
            <person name="Grigoriev I.V."/>
            <person name="Nordborg M."/>
            <person name="Weigel D."/>
            <person name="Guo Y.-L."/>
        </authorList>
    </citation>
    <scope>NUCLEOTIDE SEQUENCE [LARGE SCALE GENOMIC DNA]</scope>
    <source>
        <strain evidence="2">cv. MN47</strain>
    </source>
</reference>
<gene>
    <name evidence="1" type="ORF">ARALYDRAFT_917723</name>
</gene>
<dbReference type="AlphaFoldDB" id="D7MLL8"/>
<dbReference type="PANTHER" id="PTHR31110">
    <property type="entry name" value="PESTICIDAL CRYSTAL CRY8BA PROTEIN"/>
    <property type="match status" value="1"/>
</dbReference>
<dbReference type="GO" id="GO:0005886">
    <property type="term" value="C:plasma membrane"/>
    <property type="evidence" value="ECO:0007669"/>
    <property type="project" value="EnsemblPlants"/>
</dbReference>
<sequence>MLKDKNLRIEVPFMNRRVTDCELELRKFALKNSTPVSERRPHTLSSKGSVYWDLEDIRTPSAPPIMEIGQEENISVEIEKIEDEICREAGVESSNQSSTHLYRVEEFGESVKDSKTVEDAKIWEVNSEELDCHSISGQYAWQSLLAYDACIRLCLYEWSKGSTEASEFLRDECRLLRGFLLQPRGVQSTEENKNVKAEQKPSLKSNNVVRKLRVEVKRLRLIPQRKLRGTDSLRSLMNMQIGMGAEYCRQVSSLVKTGMSSIKQATLSAVSEGSLSFHGNTKHIFNHFACFLIVNLICFTKWKITFVSSEMTWLILVILPAEQFSCYLQMKSTAEGGQIEQGSSVCLQSGTGSYHVFFPESEGDALLIEVQDKKKSVQGKAMISMTSLTENPVNTTLVVLPNLNLFHFASDNMLIKYTDENSTFVQNDNVRWWPIYHGEQECVGKIQLFLGSTTTSDEDYHIKSAPVVETLAYDLLLEAATRAQKFHPQNLRLNGSWKWLLSEFADYYGVSDSYTKLRYLSHVMNVATPTKTCLQLVHELLVPILSARSEKSLTRQEKSILMDCEIEIEKLMATVFENYKSLDENCPSGLADISCPVQESASTALSPAVQVFSLLHDILSPEAQEILKNYLQTAAKKRCRKHMVETDEYVSCNSEGFLLDSVTISTAYLKMKNLCLIISNEIEADIKITNEHVLPSSIDLANIAAAVYSTQLCNRLRAFLSAVPPSCPLPHVNELLIAVSDFERNLDSWGISSVQGGVNSRGLFHNYIMVWIHDMELRLLDRCRAEKVPWSGVITNHSTSPFAEDIYERIKDSLIEYEVVISRWPQYTLILENTAAIVERAIVKSLEKQCNDILIPLKDSFPKRLNMHVQKLTRRQSSVLYSVPSQLGTFINTIKRILDVLHPRVEDILRQWASCLPVVEDKKLLFGEQMNVITVLLRTKYRNYMQAAVDKLVSNTQSNKNTRLKRILEEIKDNEREVEVRERMKMLCSQITDSISNLHDVFTSQIFVASCRLFWDRMAQVVLKFLEGRKENEVGYKGSYYALGIIEDTFASEMQRLQGNSLQEKDMEAPRSVIEARSILSRDNNANHSSYFYV</sequence>
<dbReference type="EMBL" id="GL348720">
    <property type="protein sequence ID" value="EFH41885.1"/>
    <property type="molecule type" value="Genomic_DNA"/>
</dbReference>
<evidence type="ECO:0000313" key="1">
    <source>
        <dbReference type="EMBL" id="EFH41885.1"/>
    </source>
</evidence>
<evidence type="ECO:0000313" key="2">
    <source>
        <dbReference type="Proteomes" id="UP000008694"/>
    </source>
</evidence>
<dbReference type="GO" id="GO:0005634">
    <property type="term" value="C:nucleus"/>
    <property type="evidence" value="ECO:0007669"/>
    <property type="project" value="EnsemblPlants"/>
</dbReference>
<organism evidence="2">
    <name type="scientific">Arabidopsis lyrata subsp. lyrata</name>
    <name type="common">Lyre-leaved rock-cress</name>
    <dbReference type="NCBI Taxonomy" id="81972"/>
    <lineage>
        <taxon>Eukaryota</taxon>
        <taxon>Viridiplantae</taxon>
        <taxon>Streptophyta</taxon>
        <taxon>Embryophyta</taxon>
        <taxon>Tracheophyta</taxon>
        <taxon>Spermatophyta</taxon>
        <taxon>Magnoliopsida</taxon>
        <taxon>eudicotyledons</taxon>
        <taxon>Gunneridae</taxon>
        <taxon>Pentapetalae</taxon>
        <taxon>rosids</taxon>
        <taxon>malvids</taxon>
        <taxon>Brassicales</taxon>
        <taxon>Brassicaceae</taxon>
        <taxon>Camelineae</taxon>
        <taxon>Arabidopsis</taxon>
    </lineage>
</organism>
<name>D7MLL8_ARALL</name>
<dbReference type="Proteomes" id="UP000008694">
    <property type="component" value="Unassembled WGS sequence"/>
</dbReference>
<keyword evidence="2" id="KW-1185">Reference proteome</keyword>